<reference evidence="4" key="1">
    <citation type="submission" date="2018-12" db="EMBL/GenBank/DDBJ databases">
        <title>Bacillus chawlae sp. nov., Bacillus glennii sp. nov., and Bacillus saganii sp. nov. Isolated from the Vehicle Assembly Building at Kennedy Space Center where the Viking Spacecraft were Assembled.</title>
        <authorList>
            <person name="Seuylemezian A."/>
            <person name="Vaishampayan P."/>
        </authorList>
    </citation>
    <scope>NUCLEOTIDE SEQUENCE [LARGE SCALE GENOMIC DNA]</scope>
    <source>
        <strain evidence="4">DSM 13966</strain>
    </source>
</reference>
<evidence type="ECO:0000313" key="3">
    <source>
        <dbReference type="EMBL" id="RSD26307.1"/>
    </source>
</evidence>
<evidence type="ECO:0008006" key="5">
    <source>
        <dbReference type="Google" id="ProtNLM"/>
    </source>
</evidence>
<dbReference type="CDD" id="cd05401">
    <property type="entry name" value="NT_GlnE_GlnD_like"/>
    <property type="match status" value="1"/>
</dbReference>
<protein>
    <recommendedName>
        <fullName evidence="5">CBS domain-containing protein</fullName>
    </recommendedName>
</protein>
<dbReference type="InterPro" id="IPR005105">
    <property type="entry name" value="GlnD_Uridyltrans_N"/>
</dbReference>
<proteinExistence type="predicted"/>
<accession>A0A427TPX1</accession>
<comment type="caution">
    <text evidence="3">The sequence shown here is derived from an EMBL/GenBank/DDBJ whole genome shotgun (WGS) entry which is preliminary data.</text>
</comment>
<gene>
    <name evidence="3" type="ORF">EJA10_14825</name>
</gene>
<sequence>MKTFEEISEFRWKTINDLVLEHENLNKFHDVIYGYIISAAISRLTLRHGKPPSPFCFFVMGSAGRLEQSIWSDQDHGIAFEDDSKHHLTYFLHLGSEISAGLEQAGYKKCSGDVMASNPLWCKSRAEWQQQVQHWTSTISWESIRHLLILADARPVFGESSLLHLIKENTANSVKSEKLLTRMLENTMHSKKGIGVLGQLLVETHGPFSGCINIKETAILPFVNAARLLSFYCGIESTDTRTRISSVPDSIIAPQEKKYYIENFNALLSFRLAHALQTDYESGHFIRVEHLSKEDKKELKQILKAGKELHDKTSRLIERRIQ</sequence>
<organism evidence="3 4">
    <name type="scientific">Mesobacillus subterraneus</name>
    <dbReference type="NCBI Taxonomy" id="285983"/>
    <lineage>
        <taxon>Bacteria</taxon>
        <taxon>Bacillati</taxon>
        <taxon>Bacillota</taxon>
        <taxon>Bacilli</taxon>
        <taxon>Bacillales</taxon>
        <taxon>Bacillaceae</taxon>
        <taxon>Mesobacillus</taxon>
    </lineage>
</organism>
<name>A0A427TPX1_9BACI</name>
<dbReference type="Proteomes" id="UP000279911">
    <property type="component" value="Unassembled WGS sequence"/>
</dbReference>
<dbReference type="Pfam" id="PF03445">
    <property type="entry name" value="DUF294"/>
    <property type="match status" value="1"/>
</dbReference>
<feature type="domain" description="DUF294" evidence="2">
    <location>
        <begin position="178"/>
        <end position="315"/>
    </location>
</feature>
<dbReference type="AlphaFoldDB" id="A0A427TPX1"/>
<dbReference type="OrthoDB" id="9810963at2"/>
<dbReference type="GO" id="GO:0008773">
    <property type="term" value="F:[protein-PII] uridylyltransferase activity"/>
    <property type="evidence" value="ECO:0007669"/>
    <property type="project" value="InterPro"/>
</dbReference>
<dbReference type="EMBL" id="RSFW01000017">
    <property type="protein sequence ID" value="RSD26307.1"/>
    <property type="molecule type" value="Genomic_DNA"/>
</dbReference>
<dbReference type="InterPro" id="IPR018821">
    <property type="entry name" value="DUF294_put_nucleoTrafse_sb-bd"/>
</dbReference>
<feature type="domain" description="Protein-PII uridylyltransferase N-terminal" evidence="1">
    <location>
        <begin position="23"/>
        <end position="138"/>
    </location>
</feature>
<dbReference type="Pfam" id="PF10335">
    <property type="entry name" value="DUF294_C"/>
    <property type="match status" value="1"/>
</dbReference>
<evidence type="ECO:0000313" key="4">
    <source>
        <dbReference type="Proteomes" id="UP000279911"/>
    </source>
</evidence>
<evidence type="ECO:0000259" key="2">
    <source>
        <dbReference type="Pfam" id="PF10335"/>
    </source>
</evidence>
<evidence type="ECO:0000259" key="1">
    <source>
        <dbReference type="Pfam" id="PF03445"/>
    </source>
</evidence>